<feature type="region of interest" description="Disordered" evidence="1">
    <location>
        <begin position="86"/>
        <end position="111"/>
    </location>
</feature>
<keyword evidence="3" id="KW-1185">Reference proteome</keyword>
<evidence type="ECO:0000313" key="2">
    <source>
        <dbReference type="EMBL" id="KAF6275451.1"/>
    </source>
</evidence>
<feature type="region of interest" description="Disordered" evidence="1">
    <location>
        <begin position="14"/>
        <end position="48"/>
    </location>
</feature>
<gene>
    <name evidence="2" type="ORF">mMyoMyo1_010309</name>
</gene>
<reference evidence="2 3" key="1">
    <citation type="journal article" date="2020" name="Nature">
        <title>Six reference-quality genomes reveal evolution of bat adaptations.</title>
        <authorList>
            <person name="Jebb D."/>
            <person name="Huang Z."/>
            <person name="Pippel M."/>
            <person name="Hughes G.M."/>
            <person name="Lavrichenko K."/>
            <person name="Devanna P."/>
            <person name="Winkler S."/>
            <person name="Jermiin L.S."/>
            <person name="Skirmuntt E.C."/>
            <person name="Katzourakis A."/>
            <person name="Burkitt-Gray L."/>
            <person name="Ray D.A."/>
            <person name="Sullivan K.A.M."/>
            <person name="Roscito J.G."/>
            <person name="Kirilenko B.M."/>
            <person name="Davalos L.M."/>
            <person name="Corthals A.P."/>
            <person name="Power M.L."/>
            <person name="Jones G."/>
            <person name="Ransome R.D."/>
            <person name="Dechmann D.K.N."/>
            <person name="Locatelli A.G."/>
            <person name="Puechmaille S.J."/>
            <person name="Fedrigo O."/>
            <person name="Jarvis E.D."/>
            <person name="Hiller M."/>
            <person name="Vernes S.C."/>
            <person name="Myers E.W."/>
            <person name="Teeling E.C."/>
        </authorList>
    </citation>
    <scope>NUCLEOTIDE SEQUENCE [LARGE SCALE GENOMIC DNA]</scope>
    <source>
        <strain evidence="2">MMyoMyo1</strain>
        <tissue evidence="2">Flight muscle</tissue>
    </source>
</reference>
<feature type="region of interest" description="Disordered" evidence="1">
    <location>
        <begin position="145"/>
        <end position="164"/>
    </location>
</feature>
<dbReference type="Proteomes" id="UP000527355">
    <property type="component" value="Unassembled WGS sequence"/>
</dbReference>
<dbReference type="AlphaFoldDB" id="A0A7J7RGY9"/>
<comment type="caution">
    <text evidence="2">The sequence shown here is derived from an EMBL/GenBank/DDBJ whole genome shotgun (WGS) entry which is preliminary data.</text>
</comment>
<feature type="compositionally biased region" description="Polar residues" evidence="1">
    <location>
        <begin position="150"/>
        <end position="164"/>
    </location>
</feature>
<organism evidence="2 3">
    <name type="scientific">Myotis myotis</name>
    <name type="common">Greater mouse-eared bat</name>
    <name type="synonym">Vespertilio myotis</name>
    <dbReference type="NCBI Taxonomy" id="51298"/>
    <lineage>
        <taxon>Eukaryota</taxon>
        <taxon>Metazoa</taxon>
        <taxon>Chordata</taxon>
        <taxon>Craniata</taxon>
        <taxon>Vertebrata</taxon>
        <taxon>Euteleostomi</taxon>
        <taxon>Mammalia</taxon>
        <taxon>Eutheria</taxon>
        <taxon>Laurasiatheria</taxon>
        <taxon>Chiroptera</taxon>
        <taxon>Yangochiroptera</taxon>
        <taxon>Vespertilionidae</taxon>
        <taxon>Myotis</taxon>
    </lineage>
</organism>
<feature type="compositionally biased region" description="Polar residues" evidence="1">
    <location>
        <begin position="86"/>
        <end position="96"/>
    </location>
</feature>
<evidence type="ECO:0000313" key="3">
    <source>
        <dbReference type="Proteomes" id="UP000527355"/>
    </source>
</evidence>
<protein>
    <submittedName>
        <fullName evidence="2">Uncharacterized protein</fullName>
    </submittedName>
</protein>
<accession>A0A7J7RGY9</accession>
<sequence>MCLGGVFGAVRGKRTGSWEQQPEAGRGELLGPKRSLVGRGSQGSGRRQHLFATRSSKKSLSLCILPMALDGQGALFSSWARGPSSTFRASNGGQSLPPQPPICPLLRGEGPPPSGWAPGEATCINYFLSYSRENTNSLMTEEQAACNGVRGSQKSRCSTGTKGP</sequence>
<proteinExistence type="predicted"/>
<name>A0A7J7RGY9_MYOMY</name>
<evidence type="ECO:0000256" key="1">
    <source>
        <dbReference type="SAM" id="MobiDB-lite"/>
    </source>
</evidence>
<dbReference type="EMBL" id="JABWUV010000027">
    <property type="protein sequence ID" value="KAF6275451.1"/>
    <property type="molecule type" value="Genomic_DNA"/>
</dbReference>